<feature type="region of interest" description="Disordered" evidence="1">
    <location>
        <begin position="521"/>
        <end position="542"/>
    </location>
</feature>
<evidence type="ECO:0000313" key="2">
    <source>
        <dbReference type="EMBL" id="KNC46863.1"/>
    </source>
</evidence>
<dbReference type="GeneID" id="25562906"/>
<feature type="region of interest" description="Disordered" evidence="1">
    <location>
        <begin position="557"/>
        <end position="586"/>
    </location>
</feature>
<evidence type="ECO:0000256" key="1">
    <source>
        <dbReference type="SAM" id="MobiDB-lite"/>
    </source>
</evidence>
<gene>
    <name evidence="2" type="ORF">AMSG_03294</name>
</gene>
<organism evidence="2 3">
    <name type="scientific">Thecamonas trahens ATCC 50062</name>
    <dbReference type="NCBI Taxonomy" id="461836"/>
    <lineage>
        <taxon>Eukaryota</taxon>
        <taxon>Apusozoa</taxon>
        <taxon>Apusomonadida</taxon>
        <taxon>Apusomonadidae</taxon>
        <taxon>Thecamonas</taxon>
    </lineage>
</organism>
<proteinExistence type="predicted"/>
<dbReference type="AlphaFoldDB" id="A0A0L0D6C1"/>
<accession>A0A0L0D6C1</accession>
<evidence type="ECO:0000313" key="3">
    <source>
        <dbReference type="Proteomes" id="UP000054408"/>
    </source>
</evidence>
<protein>
    <submittedName>
        <fullName evidence="2">Uncharacterized protein</fullName>
    </submittedName>
</protein>
<dbReference type="OMA" id="HEFTARF"/>
<dbReference type="Gene3D" id="1.25.10.10">
    <property type="entry name" value="Leucine-rich Repeat Variant"/>
    <property type="match status" value="1"/>
</dbReference>
<dbReference type="InterPro" id="IPR011989">
    <property type="entry name" value="ARM-like"/>
</dbReference>
<dbReference type="InterPro" id="IPR041090">
    <property type="entry name" value="DUF5578"/>
</dbReference>
<dbReference type="Pfam" id="PF17741">
    <property type="entry name" value="DUF5578"/>
    <property type="match status" value="1"/>
</dbReference>
<reference evidence="2 3" key="1">
    <citation type="submission" date="2010-05" db="EMBL/GenBank/DDBJ databases">
        <title>The Genome Sequence of Thecamonas trahens ATCC 50062.</title>
        <authorList>
            <consortium name="The Broad Institute Genome Sequencing Platform"/>
            <person name="Russ C."/>
            <person name="Cuomo C."/>
            <person name="Shea T."/>
            <person name="Young S.K."/>
            <person name="Zeng Q."/>
            <person name="Koehrsen M."/>
            <person name="Haas B."/>
            <person name="Borodovsky M."/>
            <person name="Guigo R."/>
            <person name="Alvarado L."/>
            <person name="Berlin A."/>
            <person name="Bochicchio J."/>
            <person name="Borenstein D."/>
            <person name="Chapman S."/>
            <person name="Chen Z."/>
            <person name="Freedman E."/>
            <person name="Gellesch M."/>
            <person name="Goldberg J."/>
            <person name="Griggs A."/>
            <person name="Gujja S."/>
            <person name="Heilman E."/>
            <person name="Heiman D."/>
            <person name="Hepburn T."/>
            <person name="Howarth C."/>
            <person name="Jen D."/>
            <person name="Larson L."/>
            <person name="Mehta T."/>
            <person name="Park D."/>
            <person name="Pearson M."/>
            <person name="Roberts A."/>
            <person name="Saif S."/>
            <person name="Shenoy N."/>
            <person name="Sisk P."/>
            <person name="Stolte C."/>
            <person name="Sykes S."/>
            <person name="Thomson T."/>
            <person name="Walk T."/>
            <person name="White J."/>
            <person name="Yandava C."/>
            <person name="Burger G."/>
            <person name="Gray M.W."/>
            <person name="Holland P.W.H."/>
            <person name="King N."/>
            <person name="Lang F.B.F."/>
            <person name="Roger A.J."/>
            <person name="Ruiz-Trillo I."/>
            <person name="Lander E."/>
            <person name="Nusbaum C."/>
        </authorList>
    </citation>
    <scope>NUCLEOTIDE SEQUENCE [LARGE SCALE GENOMIC DNA]</scope>
    <source>
        <strain evidence="2 3">ATCC 50062</strain>
    </source>
</reference>
<dbReference type="EMBL" id="GL349444">
    <property type="protein sequence ID" value="KNC46863.1"/>
    <property type="molecule type" value="Genomic_DNA"/>
</dbReference>
<dbReference type="RefSeq" id="XP_013760136.1">
    <property type="nucleotide sequence ID" value="XM_013904682.1"/>
</dbReference>
<sequence length="586" mass="62847">MDRPRTYVPRLAVNLLSKVSKTTSLKLAQAAEKEGGASGRRVAVGPWTLRAQTETQVRGVREGRSRGRVWAGKRPRFDPTPSLRRTVDGKSGPGTRWNASTFAQQWDAAGERGRVGMARTFVARYEGVTNPLLEVDFSNGASLVLTRFSAWLRLTVLFASNLELKLRALGVFLRATDGQRFLTEFLEVGGLMTVLQILSLDGASDDDVRAALEILSAVARVGRAFKELISEGSGEDGGIKAVALCLANTSSVETQDAAVGLLQALGEGNPKYLDSVRLAFLLLLPLGNARVQQMAAQSLQMLLTSRPPPSEVYIKPALLMLRSTNLKVQYEAVQLFKIYARFEALQEQMLSELVSLLSPSRDIMDVVLASSKAGALSRASLARNSFLTRDPTSSGIIPAAFPQQAAAAKILGILASTRTELGVLAVNAGAVSGLLRAVSNTLYFPSQRQAAATLDLYAAMFPELGMGLVEAMGDRLFDTLVVSRTTTALKALSAADAEDLAMAAANMVVSVTAIKGGAEVVGRNEDDGDDSASKTPKASPRIRYQVRFEMRAGSWTRHELTKAEGSDEKSRSGGSSGRPVWLPKSS</sequence>
<dbReference type="PANTHER" id="PTHR34258">
    <property type="entry name" value="ARMADILLO-LIKE HELICAL DOMAIN CONTAINING PROTEIN 1"/>
    <property type="match status" value="1"/>
</dbReference>
<dbReference type="eggNOG" id="ENOG502QQAX">
    <property type="taxonomic scope" value="Eukaryota"/>
</dbReference>
<keyword evidence="3" id="KW-1185">Reference proteome</keyword>
<dbReference type="InterPro" id="IPR016024">
    <property type="entry name" value="ARM-type_fold"/>
</dbReference>
<dbReference type="OrthoDB" id="278163at2759"/>
<feature type="compositionally biased region" description="Basic and acidic residues" evidence="1">
    <location>
        <begin position="557"/>
        <end position="571"/>
    </location>
</feature>
<dbReference type="SUPFAM" id="SSF48371">
    <property type="entry name" value="ARM repeat"/>
    <property type="match status" value="2"/>
</dbReference>
<name>A0A0L0D6C1_THETB</name>
<dbReference type="Proteomes" id="UP000054408">
    <property type="component" value="Unassembled WGS sequence"/>
</dbReference>
<dbReference type="PANTHER" id="PTHR34258:SF1">
    <property type="entry name" value="ARMADILLO-LIKE HELICAL DOMAIN CONTAINING PROTEIN 1"/>
    <property type="match status" value="1"/>
</dbReference>